<gene>
    <name evidence="3" type="ORF">CXG81DRAFT_23096</name>
</gene>
<organism evidence="3 4">
    <name type="scientific">Caulochytrium protostelioides</name>
    <dbReference type="NCBI Taxonomy" id="1555241"/>
    <lineage>
        <taxon>Eukaryota</taxon>
        <taxon>Fungi</taxon>
        <taxon>Fungi incertae sedis</taxon>
        <taxon>Chytridiomycota</taxon>
        <taxon>Chytridiomycota incertae sedis</taxon>
        <taxon>Chytridiomycetes</taxon>
        <taxon>Caulochytriales</taxon>
        <taxon>Caulochytriaceae</taxon>
        <taxon>Caulochytrium</taxon>
    </lineage>
</organism>
<accession>A0A4P9XGG2</accession>
<protein>
    <recommendedName>
        <fullName evidence="2">JmjC domain-containing protein</fullName>
    </recommendedName>
</protein>
<reference evidence="4" key="1">
    <citation type="journal article" date="2018" name="Nat. Microbiol.">
        <title>Leveraging single-cell genomics to expand the fungal tree of life.</title>
        <authorList>
            <person name="Ahrendt S.R."/>
            <person name="Quandt C.A."/>
            <person name="Ciobanu D."/>
            <person name="Clum A."/>
            <person name="Salamov A."/>
            <person name="Andreopoulos B."/>
            <person name="Cheng J.F."/>
            <person name="Woyke T."/>
            <person name="Pelin A."/>
            <person name="Henrissat B."/>
            <person name="Reynolds N.K."/>
            <person name="Benny G.L."/>
            <person name="Smith M.E."/>
            <person name="James T.Y."/>
            <person name="Grigoriev I.V."/>
        </authorList>
    </citation>
    <scope>NUCLEOTIDE SEQUENCE [LARGE SCALE GENOMIC DNA]</scope>
    <source>
        <strain evidence="4">ATCC 52028</strain>
    </source>
</reference>
<dbReference type="OrthoDB" id="415358at2759"/>
<name>A0A4P9XGG2_9FUNG</name>
<sequence length="528" mass="55565">MASPCEIEYTGFRPEAGWSPSVIRLTGPDAVSPEAFYRDYVRPRCPVVIAGGLPERPDGVTLDALLAWVGADTPVLTEPRGAHGHFGTGAARVAQPFGAVVRRLRAGDASFYVTTQYGASTAGEHGDAYDDAHEETDADATPPDQRSALEQALVKHLPTQPAHAGGLVLADLNLWLGAAARPGAWSSSGLHHDAQDNLYCVMLGTKRFRLYAPHLAPQLHLTGDVAAVKPNGLILYRPHVATLREDGAHVADVAQWRIGQLEAAISDADARGDAAAVAALEAELEVAMDVVAEHALDGSDLEDDAQDDDAEADDAEADDAEADDADDAKLDDADASTIDEYDPRGCFLTARTIAERDGRLAPAPASRDAKRRKVADDADVDADAEGLGGNDGADTSTERLPDHFSQIPITGLDALADDPEVGPPAIVTLTPGQILYLPASWFHEVASRGADAADIAGAADAADPKAPDTHAAGVDATNAPAALAEAADPDADARSGIHMAISYWFHPPTTTGSFEMPYGDAYWRSHRR</sequence>
<evidence type="ECO:0000313" key="4">
    <source>
        <dbReference type="Proteomes" id="UP000274922"/>
    </source>
</evidence>
<dbReference type="EMBL" id="ML014111">
    <property type="protein sequence ID" value="RKP04321.1"/>
    <property type="molecule type" value="Genomic_DNA"/>
</dbReference>
<evidence type="ECO:0000259" key="2">
    <source>
        <dbReference type="PROSITE" id="PS51184"/>
    </source>
</evidence>
<proteinExistence type="predicted"/>
<evidence type="ECO:0000256" key="1">
    <source>
        <dbReference type="SAM" id="MobiDB-lite"/>
    </source>
</evidence>
<dbReference type="PROSITE" id="PS51184">
    <property type="entry name" value="JMJC"/>
    <property type="match status" value="1"/>
</dbReference>
<dbReference type="Proteomes" id="UP000274922">
    <property type="component" value="Unassembled WGS sequence"/>
</dbReference>
<feature type="region of interest" description="Disordered" evidence="1">
    <location>
        <begin position="297"/>
        <end position="337"/>
    </location>
</feature>
<dbReference type="AlphaFoldDB" id="A0A4P9XGG2"/>
<feature type="region of interest" description="Disordered" evidence="1">
    <location>
        <begin position="123"/>
        <end position="145"/>
    </location>
</feature>
<dbReference type="Gene3D" id="2.60.120.10">
    <property type="entry name" value="Jelly Rolls"/>
    <property type="match status" value="2"/>
</dbReference>
<dbReference type="InterPro" id="IPR014710">
    <property type="entry name" value="RmlC-like_jellyroll"/>
</dbReference>
<dbReference type="InterPro" id="IPR003347">
    <property type="entry name" value="JmjC_dom"/>
</dbReference>
<dbReference type="PANTHER" id="PTHR12461:SF100">
    <property type="entry name" value="JMJC DOMAIN-CONTAINING PROTEIN 4"/>
    <property type="match status" value="1"/>
</dbReference>
<feature type="compositionally biased region" description="Acidic residues" evidence="1">
    <location>
        <begin position="299"/>
        <end position="326"/>
    </location>
</feature>
<feature type="region of interest" description="Disordered" evidence="1">
    <location>
        <begin position="358"/>
        <end position="400"/>
    </location>
</feature>
<feature type="domain" description="JmjC" evidence="2">
    <location>
        <begin position="146"/>
        <end position="478"/>
    </location>
</feature>
<evidence type="ECO:0000313" key="3">
    <source>
        <dbReference type="EMBL" id="RKP04321.1"/>
    </source>
</evidence>
<dbReference type="STRING" id="1555241.A0A4P9XGG2"/>
<dbReference type="Pfam" id="PF13621">
    <property type="entry name" value="Cupin_8"/>
    <property type="match status" value="1"/>
</dbReference>
<dbReference type="PANTHER" id="PTHR12461">
    <property type="entry name" value="HYPOXIA-INDUCIBLE FACTOR 1 ALPHA INHIBITOR-RELATED"/>
    <property type="match status" value="1"/>
</dbReference>
<keyword evidence="4" id="KW-1185">Reference proteome</keyword>
<dbReference type="InterPro" id="IPR041667">
    <property type="entry name" value="Cupin_8"/>
</dbReference>
<dbReference type="SUPFAM" id="SSF51197">
    <property type="entry name" value="Clavaminate synthase-like"/>
    <property type="match status" value="1"/>
</dbReference>